<sequence>MNDLEFHERFRLDRNVFRRLVGKKTIPSFSRKGLNLFMVVSSESTASANKAWIVYNYLFRASSAILQLEKVTMSWPDEDERRMITLRM</sequence>
<proteinExistence type="predicted"/>
<comment type="caution">
    <text evidence="1">The sequence shown here is derived from an EMBL/GenBank/DDBJ whole genome shotgun (WGS) entry which is preliminary data.</text>
</comment>
<evidence type="ECO:0000313" key="1">
    <source>
        <dbReference type="EMBL" id="OWZ10768.1"/>
    </source>
</evidence>
<accession>A0A225W0R6</accession>
<dbReference type="AlphaFoldDB" id="A0A225W0R6"/>
<evidence type="ECO:0000313" key="2">
    <source>
        <dbReference type="Proteomes" id="UP000198211"/>
    </source>
</evidence>
<dbReference type="EMBL" id="NBNE01002337">
    <property type="protein sequence ID" value="OWZ10768.1"/>
    <property type="molecule type" value="Genomic_DNA"/>
</dbReference>
<protein>
    <submittedName>
        <fullName evidence="1">Uncharacterized protein</fullName>
    </submittedName>
</protein>
<name>A0A225W0R6_9STRA</name>
<reference evidence="2" key="1">
    <citation type="submission" date="2017-03" db="EMBL/GenBank/DDBJ databases">
        <title>Phytopthora megakarya and P. palmivora, two closely related causual agents of cacao black pod achieved similar genome size and gene model numbers by different mechanisms.</title>
        <authorList>
            <person name="Ali S."/>
            <person name="Shao J."/>
            <person name="Larry D.J."/>
            <person name="Kronmiller B."/>
            <person name="Shen D."/>
            <person name="Strem M.D."/>
            <person name="Melnick R.L."/>
            <person name="Guiltinan M.J."/>
            <person name="Tyler B.M."/>
            <person name="Meinhardt L.W."/>
            <person name="Bailey B.A."/>
        </authorList>
    </citation>
    <scope>NUCLEOTIDE SEQUENCE [LARGE SCALE GENOMIC DNA]</scope>
    <source>
        <strain evidence="2">zdho120</strain>
    </source>
</reference>
<gene>
    <name evidence="1" type="ORF">PHMEG_00016323</name>
</gene>
<organism evidence="1 2">
    <name type="scientific">Phytophthora megakarya</name>
    <dbReference type="NCBI Taxonomy" id="4795"/>
    <lineage>
        <taxon>Eukaryota</taxon>
        <taxon>Sar</taxon>
        <taxon>Stramenopiles</taxon>
        <taxon>Oomycota</taxon>
        <taxon>Peronosporomycetes</taxon>
        <taxon>Peronosporales</taxon>
        <taxon>Peronosporaceae</taxon>
        <taxon>Phytophthora</taxon>
    </lineage>
</organism>
<dbReference type="OrthoDB" id="122223at2759"/>
<keyword evidence="2" id="KW-1185">Reference proteome</keyword>
<dbReference type="Proteomes" id="UP000198211">
    <property type="component" value="Unassembled WGS sequence"/>
</dbReference>